<dbReference type="OrthoDB" id="4578687at2"/>
<gene>
    <name evidence="1" type="ORF">MCOL_V204575</name>
</gene>
<dbReference type="AlphaFoldDB" id="J5EIW5"/>
<sequence length="343" mass="38277">MNTSTLATSGRSGTFNQRALASGRDFDPRDFVTQDSILGLQREAGYVWGTLRDEDGTLYSVMRRVAQATPGALDDGRSSLSGKLIVLATGTGREGMQLRKEPRFAVDSAATKMELTDSDTATLASVPDAEGQPMRLVLNKENFSYREEGVIDVEGTMAVPPLQWYLPGRDASLLYLTQTWLVDGLIFGKPARGFLFWEEAWMYPGGQLYRTKDPLHDAEYLTWYSWANHWDDGTCEVGHFLFGQRDFHVGVTAHSDGTVTSATSMDIEITRAADGYWHDEIAYTIDGVDWVCEPDPEGHMRGLGQMPNPQQEGRIHRVDDSRRPDVWMAWGETVPAAGNSRRR</sequence>
<reference evidence="1 2" key="1">
    <citation type="journal article" date="2011" name="J. Bacteriol.">
        <title>Genome sequence of the Mycobacterium colombiense type strain, CECT 3035.</title>
        <authorList>
            <person name="Gonzalez-Perez M."/>
            <person name="Murcia M.I."/>
            <person name="Landsman D."/>
            <person name="Jordan I.K."/>
            <person name="Marino-Ramirez L."/>
        </authorList>
    </citation>
    <scope>NUCLEOTIDE SEQUENCE [LARGE SCALE GENOMIC DNA]</scope>
    <source>
        <strain evidence="1 2">CECT 3035</strain>
    </source>
</reference>
<accession>J5EIW5</accession>
<evidence type="ECO:0000313" key="1">
    <source>
        <dbReference type="EMBL" id="EJO89434.1"/>
    </source>
</evidence>
<organism evidence="1 2">
    <name type="scientific">Mycobacterium colombiense CECT 3035</name>
    <dbReference type="NCBI Taxonomy" id="1041522"/>
    <lineage>
        <taxon>Bacteria</taxon>
        <taxon>Bacillati</taxon>
        <taxon>Actinomycetota</taxon>
        <taxon>Actinomycetes</taxon>
        <taxon>Mycobacteriales</taxon>
        <taxon>Mycobacteriaceae</taxon>
        <taxon>Mycobacterium</taxon>
        <taxon>Mycobacterium avium complex (MAC)</taxon>
    </lineage>
</organism>
<comment type="caution">
    <text evidence="1">The sequence shown here is derived from an EMBL/GenBank/DDBJ whole genome shotgun (WGS) entry which is preliminary data.</text>
</comment>
<evidence type="ECO:0000313" key="2">
    <source>
        <dbReference type="Proteomes" id="UP000006455"/>
    </source>
</evidence>
<evidence type="ECO:0008006" key="3">
    <source>
        <dbReference type="Google" id="ProtNLM"/>
    </source>
</evidence>
<name>J5EIW5_9MYCO</name>
<dbReference type="EMBL" id="AFVW02000002">
    <property type="protein sequence ID" value="EJO89434.1"/>
    <property type="molecule type" value="Genomic_DNA"/>
</dbReference>
<dbReference type="STRING" id="1041522.GCA_002105755_02165"/>
<dbReference type="eggNOG" id="ENOG502Z902">
    <property type="taxonomic scope" value="Bacteria"/>
</dbReference>
<dbReference type="Proteomes" id="UP000006455">
    <property type="component" value="Unassembled WGS sequence"/>
</dbReference>
<proteinExistence type="predicted"/>
<protein>
    <recommendedName>
        <fullName evidence="3">AttH domain-containing protein</fullName>
    </recommendedName>
</protein>